<keyword evidence="2" id="KW-1185">Reference proteome</keyword>
<dbReference type="Pfam" id="PF12311">
    <property type="entry name" value="DUF3632"/>
    <property type="match status" value="1"/>
</dbReference>
<dbReference type="InterPro" id="IPR053204">
    <property type="entry name" value="Oxopyrrolidines_Biosynth-assoc"/>
</dbReference>
<dbReference type="EMBL" id="JAPZBS010000005">
    <property type="protein sequence ID" value="KAJ5370760.1"/>
    <property type="molecule type" value="Genomic_DNA"/>
</dbReference>
<comment type="caution">
    <text evidence="1">The sequence shown here is derived from an EMBL/GenBank/DDBJ whole genome shotgun (WGS) entry which is preliminary data.</text>
</comment>
<organism evidence="1 2">
    <name type="scientific">Penicillium cataractarum</name>
    <dbReference type="NCBI Taxonomy" id="2100454"/>
    <lineage>
        <taxon>Eukaryota</taxon>
        <taxon>Fungi</taxon>
        <taxon>Dikarya</taxon>
        <taxon>Ascomycota</taxon>
        <taxon>Pezizomycotina</taxon>
        <taxon>Eurotiomycetes</taxon>
        <taxon>Eurotiomycetidae</taxon>
        <taxon>Eurotiales</taxon>
        <taxon>Aspergillaceae</taxon>
        <taxon>Penicillium</taxon>
    </lineage>
</organism>
<sequence>MSEARLQLQSIQDQGNFSDLERKIFKILNDVLQPGVTVDSTDAAKRIDALGTNSLAENGNQSESNIEGFLWSFWELVIEVMQHVPRHHQGQTRMVALLDSLSQISRGTTTIWGSEARLWKDLPLLGPCMRDNWISPTYNDSVPDSQLAEKWASLNSFAARLLAGDLARWINFGVWELSAALEEEIQDPTILDSNIAVAEEWIVHAGGRLLREARDDSKEDSSIKKSGSLYKGKEGLNLDRWQFWKKRFVYIWKQTSGDVSKRSHAVATKMDEIEGKSEGQIVETASVTSAQLVTDVDATNSAVRKGIRGAATDVRKPTPNITPDGSMRQPVSLDTPPEVPGYAASLEVQRLLSPANIDDFNDIWPHPFAAEELAGATNERLPVTPPFAPPNEALKKLADLQANILADLETVKYCKTADKCPEAINATYSITSQNVMVGRMLDHSTALIDILNHFQPHCTEGEVFNLSCDTPITMTLVSCYVSLVRIYRIIFSCIVDSLPFLLGIQHPTPQLFPGMHLGGFKLEARVDLQVQILVKISEDMLRSIETKFGLSDNVSVASENIPKPGKAAQLLRTMLDHETSEQPELYEPRGHCKPLRELLASLRDSDRGGRARR</sequence>
<proteinExistence type="predicted"/>
<protein>
    <submittedName>
        <fullName evidence="1">Uncharacterized protein</fullName>
    </submittedName>
</protein>
<reference evidence="1" key="1">
    <citation type="submission" date="2022-11" db="EMBL/GenBank/DDBJ databases">
        <authorList>
            <person name="Petersen C."/>
        </authorList>
    </citation>
    <scope>NUCLEOTIDE SEQUENCE</scope>
    <source>
        <strain evidence="1">IBT 29864</strain>
    </source>
</reference>
<accession>A0A9W9S2M0</accession>
<dbReference type="RefSeq" id="XP_056555194.1">
    <property type="nucleotide sequence ID" value="XM_056699781.1"/>
</dbReference>
<dbReference type="OrthoDB" id="4222821at2759"/>
<reference evidence="1" key="2">
    <citation type="journal article" date="2023" name="IMA Fungus">
        <title>Comparative genomic study of the Penicillium genus elucidates a diverse pangenome and 15 lateral gene transfer events.</title>
        <authorList>
            <person name="Petersen C."/>
            <person name="Sorensen T."/>
            <person name="Nielsen M.R."/>
            <person name="Sondergaard T.E."/>
            <person name="Sorensen J.L."/>
            <person name="Fitzpatrick D.A."/>
            <person name="Frisvad J.C."/>
            <person name="Nielsen K.L."/>
        </authorList>
    </citation>
    <scope>NUCLEOTIDE SEQUENCE</scope>
    <source>
        <strain evidence="1">IBT 29864</strain>
    </source>
</reference>
<gene>
    <name evidence="1" type="ORF">N7496_006852</name>
</gene>
<name>A0A9W9S2M0_9EURO</name>
<dbReference type="PANTHER" id="PTHR38797:SF4">
    <property type="entry name" value="NUCLEAR PORE COMPLEX PROTEIN NUP85"/>
    <property type="match status" value="1"/>
</dbReference>
<dbReference type="Proteomes" id="UP001147782">
    <property type="component" value="Unassembled WGS sequence"/>
</dbReference>
<dbReference type="GeneID" id="81438960"/>
<evidence type="ECO:0000313" key="1">
    <source>
        <dbReference type="EMBL" id="KAJ5370760.1"/>
    </source>
</evidence>
<evidence type="ECO:0000313" key="2">
    <source>
        <dbReference type="Proteomes" id="UP001147782"/>
    </source>
</evidence>
<dbReference type="PANTHER" id="PTHR38797">
    <property type="entry name" value="NUCLEAR PORE COMPLEX PROTEIN NUP85-RELATED"/>
    <property type="match status" value="1"/>
</dbReference>
<dbReference type="InterPro" id="IPR022085">
    <property type="entry name" value="OpdG"/>
</dbReference>
<dbReference type="AlphaFoldDB" id="A0A9W9S2M0"/>